<dbReference type="OrthoDB" id="6629168at2759"/>
<evidence type="ECO:0000256" key="1">
    <source>
        <dbReference type="SAM" id="MobiDB-lite"/>
    </source>
</evidence>
<protein>
    <submittedName>
        <fullName evidence="2">Uncharacterized protein</fullName>
    </submittedName>
</protein>
<feature type="region of interest" description="Disordered" evidence="1">
    <location>
        <begin position="191"/>
        <end position="226"/>
    </location>
</feature>
<sequence length="511" mass="57873">MVQALENEGQEDTLRRIAIDSRVIEMSSLEDFVSQNTRKFFSITGLSPDFLEREVVTWEYDPEYLHIKNIVSSMRVVNDIAERGVALMEEYNKLHTQNEEQKQYLLLTLVFYAALRLRGTTSTRHCVYAALRLRGTASTRHCVYAALRLCGTASTRHCIYAALRRKNVYAAVRRKNVYAVARRKNVFRQSVENEKRGAKPWKTRMNDDRQNGEGNRPNRMGQLTNPNRTGNVITISFHNPVKLVSHLFHALKSKLALTLGGRFQRLVSAVKPDGNMRVVLGEFEELFAQLVRASKRRGHRCISTIPKHKLIRHIEISEVTSCSSVQTHLRSRRIFSAWQRPWLQICLRISKLVNELYPPNSYTNRANSKYEVVGINYVKGPRAGPGPLGPRAPGILPPLPPPLDGPAKVCIFAGVNRPLNDLASHLPDDQTHRVISSVRDSILLRMMIGLKQGKLLNLKGMLVVEGVIVNGSIVIVLKSRIGTELQKKLFLIHIYSESLPEQVSVCPLVRL</sequence>
<gene>
    <name evidence="2" type="ORF">NTEN_LOCUS3350</name>
</gene>
<name>A0A6H5G3E3_9HEMI</name>
<evidence type="ECO:0000313" key="3">
    <source>
        <dbReference type="Proteomes" id="UP000479000"/>
    </source>
</evidence>
<dbReference type="PANTHER" id="PTHR46113">
    <property type="entry name" value="SNAC DOMAIN-CONTAINING PROTEIN"/>
    <property type="match status" value="1"/>
</dbReference>
<dbReference type="PANTHER" id="PTHR46113:SF1">
    <property type="entry name" value="PEPTIDASE M17 LEUCYL AMINOPEPTIDASE N-TERMINAL DOMAIN-CONTAINING PROTEIN"/>
    <property type="match status" value="1"/>
</dbReference>
<keyword evidence="3" id="KW-1185">Reference proteome</keyword>
<dbReference type="EMBL" id="CADCXU010005280">
    <property type="protein sequence ID" value="CAA9996980.1"/>
    <property type="molecule type" value="Genomic_DNA"/>
</dbReference>
<feature type="non-terminal residue" evidence="2">
    <location>
        <position position="511"/>
    </location>
</feature>
<accession>A0A6H5G3E3</accession>
<proteinExistence type="predicted"/>
<organism evidence="2 3">
    <name type="scientific">Nesidiocoris tenuis</name>
    <dbReference type="NCBI Taxonomy" id="355587"/>
    <lineage>
        <taxon>Eukaryota</taxon>
        <taxon>Metazoa</taxon>
        <taxon>Ecdysozoa</taxon>
        <taxon>Arthropoda</taxon>
        <taxon>Hexapoda</taxon>
        <taxon>Insecta</taxon>
        <taxon>Pterygota</taxon>
        <taxon>Neoptera</taxon>
        <taxon>Paraneoptera</taxon>
        <taxon>Hemiptera</taxon>
        <taxon>Heteroptera</taxon>
        <taxon>Panheteroptera</taxon>
        <taxon>Cimicomorpha</taxon>
        <taxon>Miridae</taxon>
        <taxon>Dicyphina</taxon>
        <taxon>Nesidiocoris</taxon>
    </lineage>
</organism>
<reference evidence="2 3" key="1">
    <citation type="submission" date="2020-02" db="EMBL/GenBank/DDBJ databases">
        <authorList>
            <person name="Ferguson B K."/>
        </authorList>
    </citation>
    <scope>NUCLEOTIDE SEQUENCE [LARGE SCALE GENOMIC DNA]</scope>
</reference>
<dbReference type="AlphaFoldDB" id="A0A6H5G3E3"/>
<dbReference type="Proteomes" id="UP000479000">
    <property type="component" value="Unassembled WGS sequence"/>
</dbReference>
<evidence type="ECO:0000313" key="2">
    <source>
        <dbReference type="EMBL" id="CAA9996980.1"/>
    </source>
</evidence>